<protein>
    <recommendedName>
        <fullName evidence="3">peptidylprolyl isomerase</fullName>
        <ecNumber evidence="3">5.2.1.8</ecNumber>
    </recommendedName>
</protein>
<dbReference type="PANTHER" id="PTHR47245">
    <property type="entry name" value="PEPTIDYLPROLYL ISOMERASE"/>
    <property type="match status" value="1"/>
</dbReference>
<evidence type="ECO:0000256" key="4">
    <source>
        <dbReference type="ARBA" id="ARBA00023110"/>
    </source>
</evidence>
<dbReference type="OrthoDB" id="9769613at2"/>
<dbReference type="EMBL" id="FQXE01000004">
    <property type="protein sequence ID" value="SHH75572.1"/>
    <property type="molecule type" value="Genomic_DNA"/>
</dbReference>
<dbReference type="AlphaFoldDB" id="A0A1M5VJX2"/>
<evidence type="ECO:0000256" key="6">
    <source>
        <dbReference type="PROSITE-ProRule" id="PRU00278"/>
    </source>
</evidence>
<evidence type="ECO:0000256" key="2">
    <source>
        <dbReference type="ARBA" id="ARBA00007656"/>
    </source>
</evidence>
<dbReference type="Proteomes" id="UP000184226">
    <property type="component" value="Unassembled WGS sequence"/>
</dbReference>
<evidence type="ECO:0000313" key="9">
    <source>
        <dbReference type="Proteomes" id="UP000184226"/>
    </source>
</evidence>
<name>A0A1M5VJX2_9BURK</name>
<dbReference type="PANTHER" id="PTHR47245:SF2">
    <property type="entry name" value="PEPTIDYL-PROLYL CIS-TRANS ISOMERASE HP_0175-RELATED"/>
    <property type="match status" value="1"/>
</dbReference>
<evidence type="ECO:0000313" key="8">
    <source>
        <dbReference type="EMBL" id="SHH75572.1"/>
    </source>
</evidence>
<proteinExistence type="inferred from homology"/>
<keyword evidence="4 6" id="KW-0697">Rotamase</keyword>
<keyword evidence="5 6" id="KW-0413">Isomerase</keyword>
<comment type="similarity">
    <text evidence="2">Belongs to the PpiC/parvulin rotamase family.</text>
</comment>
<evidence type="ECO:0000256" key="5">
    <source>
        <dbReference type="ARBA" id="ARBA00023235"/>
    </source>
</evidence>
<dbReference type="InterPro" id="IPR050245">
    <property type="entry name" value="PrsA_foldase"/>
</dbReference>
<sequence>MPANTIGAPPPGELSVNGVVIEAAAIEAESAAHPDEPDPGMAARKALVLRELLTQRACATGLLAAGAELDDGTVDRLLEMECPTPMPTDAECERYFAANAQKFRSPDLVLARHILFALTGKAAMAPLRARAEAALRELLQHPERFEALALALSNCPSGRLGGNLGQLARGESVPEFEAAVFDSQRIGLLPGLVNTRYGFHIVSVERRVAGVALPFDAVRESVGRYLSGRVRHKAIQQYLTLLASRAELRGIQLDARPGLLLQ</sequence>
<evidence type="ECO:0000256" key="3">
    <source>
        <dbReference type="ARBA" id="ARBA00013194"/>
    </source>
</evidence>
<feature type="domain" description="PpiC" evidence="7">
    <location>
        <begin position="106"/>
        <end position="206"/>
    </location>
</feature>
<comment type="catalytic activity">
    <reaction evidence="1">
        <text>[protein]-peptidylproline (omega=180) = [protein]-peptidylproline (omega=0)</text>
        <dbReference type="Rhea" id="RHEA:16237"/>
        <dbReference type="Rhea" id="RHEA-COMP:10747"/>
        <dbReference type="Rhea" id="RHEA-COMP:10748"/>
        <dbReference type="ChEBI" id="CHEBI:83833"/>
        <dbReference type="ChEBI" id="CHEBI:83834"/>
        <dbReference type="EC" id="5.2.1.8"/>
    </reaction>
</comment>
<dbReference type="RefSeq" id="WP_073103125.1">
    <property type="nucleotide sequence ID" value="NZ_FQXE01000004.1"/>
</dbReference>
<dbReference type="STRING" id="658167.SAMN04488135_104415"/>
<dbReference type="SUPFAM" id="SSF54534">
    <property type="entry name" value="FKBP-like"/>
    <property type="match status" value="1"/>
</dbReference>
<dbReference type="PROSITE" id="PS01096">
    <property type="entry name" value="PPIC_PPIASE_1"/>
    <property type="match status" value="1"/>
</dbReference>
<gene>
    <name evidence="8" type="ORF">SAMN04488135_104415</name>
</gene>
<dbReference type="GO" id="GO:0003755">
    <property type="term" value="F:peptidyl-prolyl cis-trans isomerase activity"/>
    <property type="evidence" value="ECO:0007669"/>
    <property type="project" value="UniProtKB-KW"/>
</dbReference>
<evidence type="ECO:0000259" key="7">
    <source>
        <dbReference type="PROSITE" id="PS50198"/>
    </source>
</evidence>
<keyword evidence="9" id="KW-1185">Reference proteome</keyword>
<dbReference type="PROSITE" id="PS50198">
    <property type="entry name" value="PPIC_PPIASE_2"/>
    <property type="match status" value="1"/>
</dbReference>
<dbReference type="InterPro" id="IPR046357">
    <property type="entry name" value="PPIase_dom_sf"/>
</dbReference>
<organism evidence="8 9">
    <name type="scientific">Pollutimonas bauzanensis</name>
    <dbReference type="NCBI Taxonomy" id="658167"/>
    <lineage>
        <taxon>Bacteria</taxon>
        <taxon>Pseudomonadati</taxon>
        <taxon>Pseudomonadota</taxon>
        <taxon>Betaproteobacteria</taxon>
        <taxon>Burkholderiales</taxon>
        <taxon>Alcaligenaceae</taxon>
        <taxon>Pollutimonas</taxon>
    </lineage>
</organism>
<dbReference type="Pfam" id="PF00639">
    <property type="entry name" value="Rotamase"/>
    <property type="match status" value="1"/>
</dbReference>
<dbReference type="InterPro" id="IPR000297">
    <property type="entry name" value="PPIase_PpiC"/>
</dbReference>
<dbReference type="EC" id="5.2.1.8" evidence="3"/>
<accession>A0A1M5VJX2</accession>
<dbReference type="InterPro" id="IPR023058">
    <property type="entry name" value="PPIase_PpiC_CS"/>
</dbReference>
<dbReference type="Gene3D" id="3.10.50.40">
    <property type="match status" value="1"/>
</dbReference>
<reference evidence="8 9" key="1">
    <citation type="submission" date="2016-11" db="EMBL/GenBank/DDBJ databases">
        <authorList>
            <person name="Jaros S."/>
            <person name="Januszkiewicz K."/>
            <person name="Wedrychowicz H."/>
        </authorList>
    </citation>
    <scope>NUCLEOTIDE SEQUENCE [LARGE SCALE GENOMIC DNA]</scope>
    <source>
        <strain evidence="8 9">CGMCC 1.10190</strain>
    </source>
</reference>
<evidence type="ECO:0000256" key="1">
    <source>
        <dbReference type="ARBA" id="ARBA00000971"/>
    </source>
</evidence>